<evidence type="ECO:0000313" key="2">
    <source>
        <dbReference type="EMBL" id="ADD95715.1"/>
    </source>
</evidence>
<protein>
    <submittedName>
        <fullName evidence="2">Uncharacterized protein</fullName>
    </submittedName>
</protein>
<proteinExistence type="predicted"/>
<feature type="compositionally biased region" description="Basic and acidic residues" evidence="1">
    <location>
        <begin position="66"/>
        <end position="77"/>
    </location>
</feature>
<organism evidence="2">
    <name type="scientific">uncultured organism MedDCM-OCT-S04-C12</name>
    <dbReference type="NCBI Taxonomy" id="743608"/>
    <lineage>
        <taxon>unclassified sequences</taxon>
        <taxon>environmental samples</taxon>
    </lineage>
</organism>
<sequence length="77" mass="8854">MLPGNNNNKGSVINLFYIYISSLTHFKDQTRQPGNRDALYVLNLFTRKLQADSEGFGKKKAYMEPPEEKEPKLTFSL</sequence>
<evidence type="ECO:0000256" key="1">
    <source>
        <dbReference type="SAM" id="MobiDB-lite"/>
    </source>
</evidence>
<feature type="region of interest" description="Disordered" evidence="1">
    <location>
        <begin position="57"/>
        <end position="77"/>
    </location>
</feature>
<dbReference type="EMBL" id="GU943087">
    <property type="protein sequence ID" value="ADD95715.1"/>
    <property type="molecule type" value="Genomic_DNA"/>
</dbReference>
<accession>D6PJ14</accession>
<name>D6PJ14_9ZZZZ</name>
<dbReference type="AlphaFoldDB" id="D6PJ14"/>
<reference evidence="2" key="1">
    <citation type="journal article" date="2010" name="ISME J.">
        <title>Metagenome of the Mediterranean deep chlorophyll maximum studied by direct and fosmid library 454 pyrosequencing.</title>
        <authorList>
            <person name="Ghai R."/>
            <person name="Martin-Cuadrado A.B."/>
            <person name="Molto A.G."/>
            <person name="Heredia I.G."/>
            <person name="Cabrera R."/>
            <person name="Martin J."/>
            <person name="Verdu M."/>
            <person name="Deschamps P."/>
            <person name="Moreira D."/>
            <person name="Lopez-Garcia P."/>
            <person name="Mira A."/>
            <person name="Rodriguez-Valera F."/>
        </authorList>
    </citation>
    <scope>NUCLEOTIDE SEQUENCE</scope>
</reference>